<sequence length="96" mass="11166">MAYHLQQRSTNDEQTNNIKKDTFTNEGLTLQKDSLKVTTGNSVLEEGTDYLIVEHANGFDIQFMKEINTEHTVTYTTAFDYEKKEQIRIKRTCVIM</sequence>
<gene>
    <name evidence="2" type="ORF">BsIDN1_15290</name>
</gene>
<dbReference type="InterPro" id="IPR008966">
    <property type="entry name" value="Adhesion_dom_sf"/>
</dbReference>
<dbReference type="SUPFAM" id="SSF49401">
    <property type="entry name" value="Bacterial adhesins"/>
    <property type="match status" value="1"/>
</dbReference>
<dbReference type="AlphaFoldDB" id="A0A5S9M4P3"/>
<feature type="region of interest" description="Disordered" evidence="1">
    <location>
        <begin position="1"/>
        <end position="20"/>
    </location>
</feature>
<evidence type="ECO:0000313" key="3">
    <source>
        <dbReference type="Proteomes" id="UP000464658"/>
    </source>
</evidence>
<accession>A0A5S9M4P3</accession>
<feature type="compositionally biased region" description="Polar residues" evidence="1">
    <location>
        <begin position="1"/>
        <end position="17"/>
    </location>
</feature>
<dbReference type="Proteomes" id="UP000464658">
    <property type="component" value="Chromosome"/>
</dbReference>
<name>A0A5S9M4P3_BACIA</name>
<evidence type="ECO:0000256" key="1">
    <source>
        <dbReference type="SAM" id="MobiDB-lite"/>
    </source>
</evidence>
<protein>
    <submittedName>
        <fullName evidence="2">Uncharacterized protein</fullName>
    </submittedName>
</protein>
<evidence type="ECO:0000313" key="2">
    <source>
        <dbReference type="EMBL" id="BBP87911.1"/>
    </source>
</evidence>
<organism evidence="2 3">
    <name type="scientific">Bacillus safensis</name>
    <dbReference type="NCBI Taxonomy" id="561879"/>
    <lineage>
        <taxon>Bacteria</taxon>
        <taxon>Bacillati</taxon>
        <taxon>Bacillota</taxon>
        <taxon>Bacilli</taxon>
        <taxon>Bacillales</taxon>
        <taxon>Bacillaceae</taxon>
        <taxon>Bacillus</taxon>
    </lineage>
</organism>
<dbReference type="EMBL" id="AP021906">
    <property type="protein sequence ID" value="BBP87911.1"/>
    <property type="molecule type" value="Genomic_DNA"/>
</dbReference>
<reference evidence="2 3" key="1">
    <citation type="submission" date="2019-12" db="EMBL/GenBank/DDBJ databases">
        <title>Full genome sequence of a Bacillus safensis strain isolated from commercially available natto in Indonesia.</title>
        <authorList>
            <person name="Yoshida M."/>
            <person name="Uomi M."/>
            <person name="Waturangi D."/>
            <person name="Ekaputri J.J."/>
            <person name="Setiamarga D.H.E."/>
        </authorList>
    </citation>
    <scope>NUCLEOTIDE SEQUENCE [LARGE SCALE GENOMIC DNA]</scope>
    <source>
        <strain evidence="2 3">IDN1</strain>
    </source>
</reference>
<proteinExistence type="predicted"/>
<dbReference type="Gene3D" id="2.60.40.740">
    <property type="match status" value="1"/>
</dbReference>